<protein>
    <recommendedName>
        <fullName evidence="4">DUF3040 domain-containing protein</fullName>
    </recommendedName>
</protein>
<comment type="caution">
    <text evidence="2">The sequence shown here is derived from an EMBL/GenBank/DDBJ whole genome shotgun (WGS) entry which is preliminary data.</text>
</comment>
<reference evidence="2 3" key="1">
    <citation type="submission" date="2018-04" db="EMBL/GenBank/DDBJ databases">
        <title>Bacteria isolated from cave deposits of Manipur.</title>
        <authorList>
            <person name="Sahoo D."/>
            <person name="Sarangthem I."/>
            <person name="Nandeibam J."/>
        </authorList>
    </citation>
    <scope>NUCLEOTIDE SEQUENCE [LARGE SCALE GENOMIC DNA]</scope>
    <source>
        <strain evidence="3">mrc11</strain>
    </source>
</reference>
<name>A0A328HIB2_ARTGO</name>
<keyword evidence="1" id="KW-0812">Transmembrane</keyword>
<organism evidence="2 3">
    <name type="scientific">Arthrobacter globiformis</name>
    <dbReference type="NCBI Taxonomy" id="1665"/>
    <lineage>
        <taxon>Bacteria</taxon>
        <taxon>Bacillati</taxon>
        <taxon>Actinomycetota</taxon>
        <taxon>Actinomycetes</taxon>
        <taxon>Micrococcales</taxon>
        <taxon>Micrococcaceae</taxon>
        <taxon>Arthrobacter</taxon>
    </lineage>
</organism>
<accession>A0A328HIB2</accession>
<evidence type="ECO:0008006" key="4">
    <source>
        <dbReference type="Google" id="ProtNLM"/>
    </source>
</evidence>
<dbReference type="Proteomes" id="UP000249166">
    <property type="component" value="Unassembled WGS sequence"/>
</dbReference>
<evidence type="ECO:0000313" key="2">
    <source>
        <dbReference type="EMBL" id="RAM38356.1"/>
    </source>
</evidence>
<keyword evidence="1" id="KW-0472">Membrane</keyword>
<dbReference type="RefSeq" id="WP_111902825.1">
    <property type="nucleotide sequence ID" value="NZ_QLNP01000062.1"/>
</dbReference>
<sequence length="107" mass="11883">MTDRDHDEDLWQEFDRLPAAGPDRVQGLPGGEPWGFGFRTGVRSARVAFGFAVYALVLGTVLVLTGAIVFISQGRWLLLGLMVLIETIFIFAFSWLVGQARNRRSGQ</sequence>
<keyword evidence="1" id="KW-1133">Transmembrane helix</keyword>
<feature type="transmembrane region" description="Helical" evidence="1">
    <location>
        <begin position="47"/>
        <end position="70"/>
    </location>
</feature>
<evidence type="ECO:0000256" key="1">
    <source>
        <dbReference type="SAM" id="Phobius"/>
    </source>
</evidence>
<dbReference type="OrthoDB" id="4946838at2"/>
<gene>
    <name evidence="2" type="ORF">DBZ45_04955</name>
</gene>
<proteinExistence type="predicted"/>
<dbReference type="AlphaFoldDB" id="A0A328HIB2"/>
<dbReference type="EMBL" id="QLNP01000062">
    <property type="protein sequence ID" value="RAM38356.1"/>
    <property type="molecule type" value="Genomic_DNA"/>
</dbReference>
<feature type="transmembrane region" description="Helical" evidence="1">
    <location>
        <begin position="76"/>
        <end position="97"/>
    </location>
</feature>
<evidence type="ECO:0000313" key="3">
    <source>
        <dbReference type="Proteomes" id="UP000249166"/>
    </source>
</evidence>